<keyword evidence="2" id="KW-1185">Reference proteome</keyword>
<protein>
    <submittedName>
        <fullName evidence="1">Uncharacterized protein</fullName>
    </submittedName>
</protein>
<dbReference type="EMBL" id="ANLA01000008">
    <property type="protein sequence ID" value="EMQ95374.1"/>
    <property type="molecule type" value="Genomic_DNA"/>
</dbReference>
<evidence type="ECO:0000313" key="2">
    <source>
        <dbReference type="Proteomes" id="UP000012024"/>
    </source>
</evidence>
<accession>M7N0V5</accession>
<sequence length="41" mass="4449">MSILGLAISFFEMAVVSLLSLFSKQEVSEIAITPIIAKHLT</sequence>
<name>M7N0V5_9FLAO</name>
<proteinExistence type="predicted"/>
<gene>
    <name evidence="1" type="ORF">D778_02676</name>
</gene>
<organism evidence="1 2">
    <name type="scientific">Xanthomarina gelatinilytica</name>
    <dbReference type="NCBI Taxonomy" id="1137281"/>
    <lineage>
        <taxon>Bacteria</taxon>
        <taxon>Pseudomonadati</taxon>
        <taxon>Bacteroidota</taxon>
        <taxon>Flavobacteriia</taxon>
        <taxon>Flavobacteriales</taxon>
        <taxon>Flavobacteriaceae</taxon>
        <taxon>Xanthomarina</taxon>
    </lineage>
</organism>
<dbReference type="Proteomes" id="UP000012024">
    <property type="component" value="Unassembled WGS sequence"/>
</dbReference>
<comment type="caution">
    <text evidence="1">The sequence shown here is derived from an EMBL/GenBank/DDBJ whole genome shotgun (WGS) entry which is preliminary data.</text>
</comment>
<reference evidence="1 2" key="1">
    <citation type="submission" date="2012-12" db="EMBL/GenBank/DDBJ databases">
        <title>Genome assembly of Formosa sp. AK20.</title>
        <authorList>
            <person name="Kumar R."/>
            <person name="Khatri I."/>
            <person name="Vaidya B."/>
            <person name="Subramanian S."/>
            <person name="Pinnaka A."/>
        </authorList>
    </citation>
    <scope>NUCLEOTIDE SEQUENCE [LARGE SCALE GENOMIC DNA]</scope>
    <source>
        <strain evidence="1 2">AK20</strain>
    </source>
</reference>
<evidence type="ECO:0000313" key="1">
    <source>
        <dbReference type="EMBL" id="EMQ95374.1"/>
    </source>
</evidence>
<dbReference type="PATRIC" id="fig|1137281.3.peg.1265"/>
<dbReference type="AlphaFoldDB" id="M7N0V5"/>